<comment type="caution">
    <text evidence="2">The sequence shown here is derived from an EMBL/GenBank/DDBJ whole genome shotgun (WGS) entry which is preliminary data.</text>
</comment>
<sequence>MAWGLQPRIRAARRIRGPVEEGIARKETRWLREPERERLRRGRECLRRRPGNGLRRDPGLAVGDLENLKSRPRQRRARDPNNGPYKYTEAGGDREPEEARPGGFPDTQIRERTPQSRRVAAV</sequence>
<protein>
    <submittedName>
        <fullName evidence="2">Uncharacterized protein</fullName>
    </submittedName>
</protein>
<evidence type="ECO:0000256" key="1">
    <source>
        <dbReference type="SAM" id="MobiDB-lite"/>
    </source>
</evidence>
<evidence type="ECO:0000313" key="2">
    <source>
        <dbReference type="EMBL" id="KAJ1124012.1"/>
    </source>
</evidence>
<dbReference type="EMBL" id="JANPWB010000011">
    <property type="protein sequence ID" value="KAJ1124012.1"/>
    <property type="molecule type" value="Genomic_DNA"/>
</dbReference>
<keyword evidence="3" id="KW-1185">Reference proteome</keyword>
<evidence type="ECO:0000313" key="3">
    <source>
        <dbReference type="Proteomes" id="UP001066276"/>
    </source>
</evidence>
<reference evidence="2" key="1">
    <citation type="journal article" date="2022" name="bioRxiv">
        <title>Sequencing and chromosome-scale assembly of the giantPleurodeles waltlgenome.</title>
        <authorList>
            <person name="Brown T."/>
            <person name="Elewa A."/>
            <person name="Iarovenko S."/>
            <person name="Subramanian E."/>
            <person name="Araus A.J."/>
            <person name="Petzold A."/>
            <person name="Susuki M."/>
            <person name="Suzuki K.-i.T."/>
            <person name="Hayashi T."/>
            <person name="Toyoda A."/>
            <person name="Oliveira C."/>
            <person name="Osipova E."/>
            <person name="Leigh N.D."/>
            <person name="Simon A."/>
            <person name="Yun M.H."/>
        </authorList>
    </citation>
    <scope>NUCLEOTIDE SEQUENCE</scope>
    <source>
        <strain evidence="2">20211129_DDA</strain>
        <tissue evidence="2">Liver</tissue>
    </source>
</reference>
<name>A0AAV7P9H6_PLEWA</name>
<proteinExistence type="predicted"/>
<gene>
    <name evidence="2" type="ORF">NDU88_002476</name>
</gene>
<feature type="region of interest" description="Disordered" evidence="1">
    <location>
        <begin position="46"/>
        <end position="122"/>
    </location>
</feature>
<accession>A0AAV7P9H6</accession>
<dbReference type="Proteomes" id="UP001066276">
    <property type="component" value="Chromosome 7"/>
</dbReference>
<feature type="compositionally biased region" description="Basic and acidic residues" evidence="1">
    <location>
        <begin position="91"/>
        <end position="100"/>
    </location>
</feature>
<dbReference type="AlphaFoldDB" id="A0AAV7P9H6"/>
<organism evidence="2 3">
    <name type="scientific">Pleurodeles waltl</name>
    <name type="common">Iberian ribbed newt</name>
    <dbReference type="NCBI Taxonomy" id="8319"/>
    <lineage>
        <taxon>Eukaryota</taxon>
        <taxon>Metazoa</taxon>
        <taxon>Chordata</taxon>
        <taxon>Craniata</taxon>
        <taxon>Vertebrata</taxon>
        <taxon>Euteleostomi</taxon>
        <taxon>Amphibia</taxon>
        <taxon>Batrachia</taxon>
        <taxon>Caudata</taxon>
        <taxon>Salamandroidea</taxon>
        <taxon>Salamandridae</taxon>
        <taxon>Pleurodelinae</taxon>
        <taxon>Pleurodeles</taxon>
    </lineage>
</organism>